<evidence type="ECO:0000256" key="2">
    <source>
        <dbReference type="ARBA" id="ARBA00022448"/>
    </source>
</evidence>
<dbReference type="Pfam" id="PF00083">
    <property type="entry name" value="Sugar_tr"/>
    <property type="match status" value="1"/>
</dbReference>
<proteinExistence type="inferred from homology"/>
<feature type="region of interest" description="Disordered" evidence="7">
    <location>
        <begin position="1"/>
        <end position="21"/>
    </location>
</feature>
<accession>A0AAU9N1Z4</accession>
<protein>
    <submittedName>
        <fullName evidence="9">Uncharacterized protein</fullName>
    </submittedName>
</protein>
<comment type="similarity">
    <text evidence="6">Belongs to the major facilitator superfamily. Phosphate:H(+) symporter (TC 2.A.1.9) family.</text>
</comment>
<keyword evidence="2" id="KW-0813">Transport</keyword>
<feature type="transmembrane region" description="Helical" evidence="8">
    <location>
        <begin position="118"/>
        <end position="138"/>
    </location>
</feature>
<dbReference type="Gene3D" id="1.20.1250.20">
    <property type="entry name" value="MFS general substrate transporter like domains"/>
    <property type="match status" value="1"/>
</dbReference>
<sequence length="218" mass="23918">MPRHAKRKVTDYGASPSVSNAPMSRKYQRHQLVHASNDSSSASAHALPSYYDYGNCNFACEFCGAFFCASAVVTQTHASGVISAALLYIRDDEIEASVGEMIGAAAARAINDEYGQKAATLLADVIFALGSFLMAAAWNPYVIIFGRILLTVSYLVNLAFIEVSNYLFGDYFSMSPEYVIDHGRKYTLKFTTPNGLIHYSSNEEIEKEGLHSRISIVL</sequence>
<dbReference type="GO" id="GO:0016020">
    <property type="term" value="C:membrane"/>
    <property type="evidence" value="ECO:0007669"/>
    <property type="project" value="UniProtKB-SubCell"/>
</dbReference>
<evidence type="ECO:0000256" key="3">
    <source>
        <dbReference type="ARBA" id="ARBA00022692"/>
    </source>
</evidence>
<dbReference type="EMBL" id="CAKMRJ010003334">
    <property type="protein sequence ID" value="CAH1431851.1"/>
    <property type="molecule type" value="Genomic_DNA"/>
</dbReference>
<reference evidence="9 10" key="1">
    <citation type="submission" date="2022-01" db="EMBL/GenBank/DDBJ databases">
        <authorList>
            <person name="Xiong W."/>
            <person name="Schranz E."/>
        </authorList>
    </citation>
    <scope>NUCLEOTIDE SEQUENCE [LARGE SCALE GENOMIC DNA]</scope>
</reference>
<dbReference type="InterPro" id="IPR036259">
    <property type="entry name" value="MFS_trans_sf"/>
</dbReference>
<dbReference type="InterPro" id="IPR050814">
    <property type="entry name" value="Myo-inositol_Transporter"/>
</dbReference>
<comment type="subcellular location">
    <subcellularLocation>
        <location evidence="1">Membrane</location>
    </subcellularLocation>
</comment>
<evidence type="ECO:0000256" key="4">
    <source>
        <dbReference type="ARBA" id="ARBA00022989"/>
    </source>
</evidence>
<keyword evidence="10" id="KW-1185">Reference proteome</keyword>
<dbReference type="SUPFAM" id="SSF103473">
    <property type="entry name" value="MFS general substrate transporter"/>
    <property type="match status" value="1"/>
</dbReference>
<evidence type="ECO:0000313" key="10">
    <source>
        <dbReference type="Proteomes" id="UP001157418"/>
    </source>
</evidence>
<dbReference type="PANTHER" id="PTHR48020:SF12">
    <property type="entry name" value="PROTON MYO-INOSITOL COTRANSPORTER"/>
    <property type="match status" value="1"/>
</dbReference>
<keyword evidence="3 8" id="KW-0812">Transmembrane</keyword>
<evidence type="ECO:0000256" key="8">
    <source>
        <dbReference type="SAM" id="Phobius"/>
    </source>
</evidence>
<evidence type="ECO:0000256" key="7">
    <source>
        <dbReference type="SAM" id="MobiDB-lite"/>
    </source>
</evidence>
<organism evidence="9 10">
    <name type="scientific">Lactuca virosa</name>
    <dbReference type="NCBI Taxonomy" id="75947"/>
    <lineage>
        <taxon>Eukaryota</taxon>
        <taxon>Viridiplantae</taxon>
        <taxon>Streptophyta</taxon>
        <taxon>Embryophyta</taxon>
        <taxon>Tracheophyta</taxon>
        <taxon>Spermatophyta</taxon>
        <taxon>Magnoliopsida</taxon>
        <taxon>eudicotyledons</taxon>
        <taxon>Gunneridae</taxon>
        <taxon>Pentapetalae</taxon>
        <taxon>asterids</taxon>
        <taxon>campanulids</taxon>
        <taxon>Asterales</taxon>
        <taxon>Asteraceae</taxon>
        <taxon>Cichorioideae</taxon>
        <taxon>Cichorieae</taxon>
        <taxon>Lactucinae</taxon>
        <taxon>Lactuca</taxon>
    </lineage>
</organism>
<name>A0AAU9N1Z4_9ASTR</name>
<feature type="transmembrane region" description="Helical" evidence="8">
    <location>
        <begin position="144"/>
        <end position="168"/>
    </location>
</feature>
<gene>
    <name evidence="9" type="ORF">LVIROSA_LOCUS18551</name>
</gene>
<dbReference type="GO" id="GO:0022857">
    <property type="term" value="F:transmembrane transporter activity"/>
    <property type="evidence" value="ECO:0007669"/>
    <property type="project" value="InterPro"/>
</dbReference>
<evidence type="ECO:0000256" key="5">
    <source>
        <dbReference type="ARBA" id="ARBA00023136"/>
    </source>
</evidence>
<evidence type="ECO:0000256" key="1">
    <source>
        <dbReference type="ARBA" id="ARBA00004370"/>
    </source>
</evidence>
<keyword evidence="4 8" id="KW-1133">Transmembrane helix</keyword>
<dbReference type="Proteomes" id="UP001157418">
    <property type="component" value="Unassembled WGS sequence"/>
</dbReference>
<evidence type="ECO:0000256" key="6">
    <source>
        <dbReference type="ARBA" id="ARBA00044504"/>
    </source>
</evidence>
<keyword evidence="5 8" id="KW-0472">Membrane</keyword>
<comment type="caution">
    <text evidence="9">The sequence shown here is derived from an EMBL/GenBank/DDBJ whole genome shotgun (WGS) entry which is preliminary data.</text>
</comment>
<dbReference type="InterPro" id="IPR005828">
    <property type="entry name" value="MFS_sugar_transport-like"/>
</dbReference>
<dbReference type="AlphaFoldDB" id="A0AAU9N1Z4"/>
<evidence type="ECO:0000313" key="9">
    <source>
        <dbReference type="EMBL" id="CAH1431851.1"/>
    </source>
</evidence>
<dbReference type="PANTHER" id="PTHR48020">
    <property type="entry name" value="PROTON MYO-INOSITOL COTRANSPORTER"/>
    <property type="match status" value="1"/>
</dbReference>